<evidence type="ECO:0000313" key="2">
    <source>
        <dbReference type="EMBL" id="CAA9283005.1"/>
    </source>
</evidence>
<protein>
    <submittedName>
        <fullName evidence="2">Uncharacterized protein</fullName>
    </submittedName>
</protein>
<feature type="region of interest" description="Disordered" evidence="1">
    <location>
        <begin position="57"/>
        <end position="76"/>
    </location>
</feature>
<gene>
    <name evidence="2" type="ORF">AVDCRST_MAG93-3319</name>
</gene>
<dbReference type="AlphaFoldDB" id="A0A6J4JNA3"/>
<evidence type="ECO:0000256" key="1">
    <source>
        <dbReference type="SAM" id="MobiDB-lite"/>
    </source>
</evidence>
<organism evidence="2">
    <name type="scientific">uncultured Chloroflexia bacterium</name>
    <dbReference type="NCBI Taxonomy" id="1672391"/>
    <lineage>
        <taxon>Bacteria</taxon>
        <taxon>Bacillati</taxon>
        <taxon>Chloroflexota</taxon>
        <taxon>Chloroflexia</taxon>
        <taxon>environmental samples</taxon>
    </lineage>
</organism>
<accession>A0A6J4JNA3</accession>
<feature type="compositionally biased region" description="Basic and acidic residues" evidence="1">
    <location>
        <begin position="58"/>
        <end position="69"/>
    </location>
</feature>
<feature type="region of interest" description="Disordered" evidence="1">
    <location>
        <begin position="1"/>
        <end position="24"/>
    </location>
</feature>
<name>A0A6J4JNA3_9CHLR</name>
<feature type="non-terminal residue" evidence="2">
    <location>
        <position position="76"/>
    </location>
</feature>
<feature type="non-terminal residue" evidence="2">
    <location>
        <position position="1"/>
    </location>
</feature>
<sequence length="76" mass="8873">ERKETNLEPRVSGRNTDPGRSRGRWLCRRTRTPQRRGFGVRDRPDRGLALQCRAGDAGGEHIRRAERRGARLRRPR</sequence>
<dbReference type="EMBL" id="CADCTR010001134">
    <property type="protein sequence ID" value="CAA9283005.1"/>
    <property type="molecule type" value="Genomic_DNA"/>
</dbReference>
<proteinExistence type="predicted"/>
<reference evidence="2" key="1">
    <citation type="submission" date="2020-02" db="EMBL/GenBank/DDBJ databases">
        <authorList>
            <person name="Meier V. D."/>
        </authorList>
    </citation>
    <scope>NUCLEOTIDE SEQUENCE</scope>
    <source>
        <strain evidence="2">AVDCRST_MAG93</strain>
    </source>
</reference>